<comment type="caution">
    <text evidence="1">The sequence shown here is derived from an EMBL/GenBank/DDBJ whole genome shotgun (WGS) entry which is preliminary data.</text>
</comment>
<evidence type="ECO:0008006" key="3">
    <source>
        <dbReference type="Google" id="ProtNLM"/>
    </source>
</evidence>
<protein>
    <recommendedName>
        <fullName evidence="3">Antitoxin Xre/MbcA/ParS-like toxin-binding domain-containing protein</fullName>
    </recommendedName>
</protein>
<keyword evidence="2" id="KW-1185">Reference proteome</keyword>
<proteinExistence type="predicted"/>
<reference evidence="1 2" key="1">
    <citation type="submission" date="2024-01" db="EMBL/GenBank/DDBJ databases">
        <title>Novel species of the genus Luteimonas isolated from rivers.</title>
        <authorList>
            <person name="Lu H."/>
        </authorList>
    </citation>
    <scope>NUCLEOTIDE SEQUENCE [LARGE SCALE GENOMIC DNA]</scope>
    <source>
        <strain evidence="1 2">FXH3W</strain>
    </source>
</reference>
<accession>A0ABU7UZW9</accession>
<name>A0ABU7UZW9_9GAMM</name>
<gene>
    <name evidence="1" type="ORF">V3390_07585</name>
</gene>
<dbReference type="Proteomes" id="UP001356170">
    <property type="component" value="Unassembled WGS sequence"/>
</dbReference>
<evidence type="ECO:0000313" key="1">
    <source>
        <dbReference type="EMBL" id="MEF2156089.1"/>
    </source>
</evidence>
<dbReference type="RefSeq" id="WP_331703997.1">
    <property type="nucleotide sequence ID" value="NZ_JAZHBO010000002.1"/>
</dbReference>
<dbReference type="EMBL" id="JAZHBO010000002">
    <property type="protein sequence ID" value="MEF2156089.1"/>
    <property type="molecule type" value="Genomic_DNA"/>
</dbReference>
<organism evidence="1 2">
    <name type="scientific">Aquilutibacter rugosus</name>
    <dbReference type="NCBI Taxonomy" id="3115820"/>
    <lineage>
        <taxon>Bacteria</taxon>
        <taxon>Pseudomonadati</taxon>
        <taxon>Pseudomonadota</taxon>
        <taxon>Gammaproteobacteria</taxon>
        <taxon>Lysobacterales</taxon>
        <taxon>Lysobacteraceae</taxon>
        <taxon>Aquilutibacter</taxon>
    </lineage>
</organism>
<sequence>MNALRLALDAVVAAESEYKTRCLVVWHELKAADPALAEEILRLGFDEPTAAQWVCSPFRELGDSPAALVAAGRSTEIMDRVYRTMHGFIG</sequence>
<evidence type="ECO:0000313" key="2">
    <source>
        <dbReference type="Proteomes" id="UP001356170"/>
    </source>
</evidence>